<dbReference type="Proteomes" id="UP000236290">
    <property type="component" value="Unassembled WGS sequence"/>
</dbReference>
<accession>A0A2K0UPW1</accession>
<proteinExistence type="predicted"/>
<comment type="caution">
    <text evidence="1">The sequence shown here is derived from an EMBL/GenBank/DDBJ whole genome shotgun (WGS) entry which is preliminary data.</text>
</comment>
<reference evidence="1 2" key="1">
    <citation type="submission" date="2017-02" db="EMBL/GenBank/DDBJ databases">
        <title>Genomes of Trichoderma spp. with biocontrol activity.</title>
        <authorList>
            <person name="Gardiner D."/>
            <person name="Kazan K."/>
            <person name="Vos C."/>
            <person name="Harvey P."/>
        </authorList>
    </citation>
    <scope>NUCLEOTIDE SEQUENCE [LARGE SCALE GENOMIC DNA]</scope>
    <source>
        <strain evidence="1 2">Tr1</strain>
    </source>
</reference>
<dbReference type="AlphaFoldDB" id="A0A2K0UPW1"/>
<dbReference type="EMBL" id="MTYI01000005">
    <property type="protein sequence ID" value="PNP59821.1"/>
    <property type="molecule type" value="Genomic_DNA"/>
</dbReference>
<gene>
    <name evidence="1" type="ORF">THARTR1_00700</name>
</gene>
<sequence length="57" mass="6239">MNHMQVVGSHNSYHVEAPKAERDLQTAFTSAATDLQYSHAALDVQLEYLHAGLARGS</sequence>
<organism evidence="1 2">
    <name type="scientific">Trichoderma harzianum</name>
    <name type="common">Hypocrea lixii</name>
    <dbReference type="NCBI Taxonomy" id="5544"/>
    <lineage>
        <taxon>Eukaryota</taxon>
        <taxon>Fungi</taxon>
        <taxon>Dikarya</taxon>
        <taxon>Ascomycota</taxon>
        <taxon>Pezizomycotina</taxon>
        <taxon>Sordariomycetes</taxon>
        <taxon>Hypocreomycetidae</taxon>
        <taxon>Hypocreales</taxon>
        <taxon>Hypocreaceae</taxon>
        <taxon>Trichoderma</taxon>
    </lineage>
</organism>
<name>A0A2K0UPW1_TRIHA</name>
<protein>
    <submittedName>
        <fullName evidence="1">Uncharacterized protein</fullName>
    </submittedName>
</protein>
<dbReference type="InterPro" id="IPR032075">
    <property type="entry name" value="PI-PLC-C1"/>
</dbReference>
<evidence type="ECO:0000313" key="1">
    <source>
        <dbReference type="EMBL" id="PNP59821.1"/>
    </source>
</evidence>
<dbReference type="Pfam" id="PF16670">
    <property type="entry name" value="PI-PLC-C1"/>
    <property type="match status" value="1"/>
</dbReference>
<dbReference type="OrthoDB" id="2017497at2759"/>
<evidence type="ECO:0000313" key="2">
    <source>
        <dbReference type="Proteomes" id="UP000236290"/>
    </source>
</evidence>